<dbReference type="EMBL" id="JBHSDS010000002">
    <property type="protein sequence ID" value="MFC4356541.1"/>
    <property type="molecule type" value="Genomic_DNA"/>
</dbReference>
<proteinExistence type="predicted"/>
<dbReference type="AlphaFoldDB" id="A0ABD5P7R5"/>
<evidence type="ECO:0000313" key="2">
    <source>
        <dbReference type="Proteomes" id="UP001595921"/>
    </source>
</evidence>
<name>A0ABD5P7R5_9EURY</name>
<keyword evidence="2" id="KW-1185">Reference proteome</keyword>
<dbReference type="Gene3D" id="1.10.10.10">
    <property type="entry name" value="Winged helix-like DNA-binding domain superfamily/Winged helix DNA-binding domain"/>
    <property type="match status" value="1"/>
</dbReference>
<organism evidence="1 2">
    <name type="scientific">Halobium salinum</name>
    <dbReference type="NCBI Taxonomy" id="1364940"/>
    <lineage>
        <taxon>Archaea</taxon>
        <taxon>Methanobacteriati</taxon>
        <taxon>Methanobacteriota</taxon>
        <taxon>Stenosarchaea group</taxon>
        <taxon>Halobacteria</taxon>
        <taxon>Halobacteriales</taxon>
        <taxon>Haloferacaceae</taxon>
        <taxon>Halobium</taxon>
    </lineage>
</organism>
<comment type="caution">
    <text evidence="1">The sequence shown here is derived from an EMBL/GenBank/DDBJ whole genome shotgun (WGS) entry which is preliminary data.</text>
</comment>
<dbReference type="Proteomes" id="UP001595921">
    <property type="component" value="Unassembled WGS sequence"/>
</dbReference>
<sequence length="161" mass="17688">MSDLTIEILAALKNEGGSATTSELSSLTGADSNKVKYRYRKLAEKYGLVNIDRQGTYDNGVSLPNIVSLTDTCREIVKEMNLADFHAGESGNERPTKARLDELERDLTVLENHVGDDVQDRLNQHEAVIQALVTIIVKIDDVSMNDLPGNDVVRDAVMGDN</sequence>
<reference evidence="1 2" key="1">
    <citation type="journal article" date="2019" name="Int. J. Syst. Evol. Microbiol.">
        <title>The Global Catalogue of Microorganisms (GCM) 10K type strain sequencing project: providing services to taxonomists for standard genome sequencing and annotation.</title>
        <authorList>
            <consortium name="The Broad Institute Genomics Platform"/>
            <consortium name="The Broad Institute Genome Sequencing Center for Infectious Disease"/>
            <person name="Wu L."/>
            <person name="Ma J."/>
        </authorList>
    </citation>
    <scope>NUCLEOTIDE SEQUENCE [LARGE SCALE GENOMIC DNA]</scope>
    <source>
        <strain evidence="1 2">CGMCC 1.12553</strain>
    </source>
</reference>
<protein>
    <submittedName>
        <fullName evidence="1">Uncharacterized protein</fullName>
    </submittedName>
</protein>
<evidence type="ECO:0000313" key="1">
    <source>
        <dbReference type="EMBL" id="MFC4356541.1"/>
    </source>
</evidence>
<gene>
    <name evidence="1" type="ORF">ACFO0N_01100</name>
</gene>
<dbReference type="RefSeq" id="WP_267624977.1">
    <property type="nucleotide sequence ID" value="NZ_JAODIW010000010.1"/>
</dbReference>
<accession>A0ABD5P7R5</accession>
<dbReference type="InterPro" id="IPR036388">
    <property type="entry name" value="WH-like_DNA-bd_sf"/>
</dbReference>